<reference evidence="1" key="1">
    <citation type="submission" date="2022-08" db="EMBL/GenBank/DDBJ databases">
        <authorList>
            <person name="Volokhov D.V."/>
            <person name="Furtak V.A."/>
            <person name="Zagorodnyaya T.A."/>
        </authorList>
    </citation>
    <scope>NUCLEOTIDE SEQUENCE</scope>
    <source>
        <strain evidence="1">CSL10203-ORH2</strain>
    </source>
</reference>
<proteinExistence type="predicted"/>
<gene>
    <name evidence="1" type="ORF">NXS09_01090</name>
</gene>
<protein>
    <submittedName>
        <fullName evidence="1">Uncharacterized protein</fullName>
    </submittedName>
</protein>
<sequence length="48" mass="5172">MHAIALCDAALLMLETGANPLGVLGRIKDDFGDKEEVKPVIALMEKYA</sequence>
<evidence type="ECO:0000313" key="1">
    <source>
        <dbReference type="EMBL" id="MCS4532895.1"/>
    </source>
</evidence>
<dbReference type="EMBL" id="JANUXW010000001">
    <property type="protein sequence ID" value="MCS4532895.1"/>
    <property type="molecule type" value="Genomic_DNA"/>
</dbReference>
<name>A0ABT2FAC7_9NEIS</name>
<organism evidence="1 2">
    <name type="scientific">Neisseria montereyensis</name>
    <dbReference type="NCBI Taxonomy" id="2973938"/>
    <lineage>
        <taxon>Bacteria</taxon>
        <taxon>Pseudomonadati</taxon>
        <taxon>Pseudomonadota</taxon>
        <taxon>Betaproteobacteria</taxon>
        <taxon>Neisseriales</taxon>
        <taxon>Neisseriaceae</taxon>
        <taxon>Neisseria</taxon>
    </lineage>
</organism>
<keyword evidence="2" id="KW-1185">Reference proteome</keyword>
<dbReference type="RefSeq" id="WP_259290715.1">
    <property type="nucleotide sequence ID" value="NZ_JANUXW010000001.1"/>
</dbReference>
<evidence type="ECO:0000313" key="2">
    <source>
        <dbReference type="Proteomes" id="UP001166947"/>
    </source>
</evidence>
<dbReference type="Proteomes" id="UP001166947">
    <property type="component" value="Unassembled WGS sequence"/>
</dbReference>
<comment type="caution">
    <text evidence="1">The sequence shown here is derived from an EMBL/GenBank/DDBJ whole genome shotgun (WGS) entry which is preliminary data.</text>
</comment>
<accession>A0ABT2FAC7</accession>
<reference evidence="1" key="2">
    <citation type="journal article" date="2023" name="Curr. Microbiol.">
        <title>Neisseria montereyensis sp. nov., Isolated from Oropharynx of California Sea Lion (Zalophus californianus): Genomic, Phylogenetic, and Phenotypic Study.</title>
        <authorList>
            <person name="Volokhov D.V."/>
            <person name="Zagorodnyaya T.A."/>
            <person name="Furtak V.A."/>
            <person name="Nattanmai G."/>
            <person name="Randall L."/>
            <person name="Jose S."/>
            <person name="Gao Y."/>
            <person name="Gulland F.M."/>
            <person name="Eisenberg T."/>
            <person name="Delmonte P."/>
            <person name="Blom J."/>
            <person name="Mitchell K.K."/>
        </authorList>
    </citation>
    <scope>NUCLEOTIDE SEQUENCE</scope>
    <source>
        <strain evidence="1">CSL10203-ORH2</strain>
    </source>
</reference>